<dbReference type="Proteomes" id="UP000221837">
    <property type="component" value="Genome"/>
</dbReference>
<gene>
    <name evidence="2" type="ORF">BF_0533</name>
</gene>
<keyword evidence="3" id="KW-1185">Reference proteome</keyword>
<sequence>MSEFFIYLCNGILISEFVFGALIAVGWLCCANYYFYIEDIITNVGIGIIYLYLGIFAFLSIVLSLMDGWKGFTFISIIGTILTGIVLIVCFIVNVVPTVLKLRQYFANKRGRRI</sequence>
<name>A0A1S6UBE3_9CAUD</name>
<evidence type="ECO:0000313" key="3">
    <source>
        <dbReference type="Proteomes" id="UP000221837"/>
    </source>
</evidence>
<proteinExistence type="predicted"/>
<keyword evidence="1" id="KW-1133">Transmembrane helix</keyword>
<organism evidence="2 3">
    <name type="scientific">Serratia phage BF</name>
    <dbReference type="NCBI Taxonomy" id="1962671"/>
    <lineage>
        <taxon>Viruses</taxon>
        <taxon>Duplodnaviria</taxon>
        <taxon>Heunggongvirae</taxon>
        <taxon>Uroviricota</taxon>
        <taxon>Caudoviricetes</taxon>
        <taxon>Eneladusvirus</taxon>
        <taxon>Eneladusvirus BF</taxon>
    </lineage>
</organism>
<dbReference type="EMBL" id="KY630187">
    <property type="protein sequence ID" value="AQW89058.1"/>
    <property type="molecule type" value="Genomic_DNA"/>
</dbReference>
<keyword evidence="1" id="KW-0472">Membrane</keyword>
<evidence type="ECO:0000313" key="2">
    <source>
        <dbReference type="EMBL" id="AQW89058.1"/>
    </source>
</evidence>
<keyword evidence="1" id="KW-0812">Transmembrane</keyword>
<accession>A0A1S6UBE3</accession>
<protein>
    <submittedName>
        <fullName evidence="2">Uncharacterized protein</fullName>
    </submittedName>
</protein>
<evidence type="ECO:0000256" key="1">
    <source>
        <dbReference type="SAM" id="Phobius"/>
    </source>
</evidence>
<reference evidence="2" key="1">
    <citation type="submission" date="2017-02" db="EMBL/GenBank/DDBJ databases">
        <title>Genome sequence of Serratia marcescens phage BF.</title>
        <authorList>
            <person name="Casey E."/>
            <person name="Fitzgerald B."/>
            <person name="Mahony J."/>
            <person name="Lugli G."/>
            <person name="Ventura M."/>
            <person name="van Sinderen D."/>
        </authorList>
    </citation>
    <scope>NUCLEOTIDE SEQUENCE [LARGE SCALE GENOMIC DNA]</scope>
</reference>
<feature type="transmembrane region" description="Helical" evidence="1">
    <location>
        <begin position="12"/>
        <end position="36"/>
    </location>
</feature>
<feature type="transmembrane region" description="Helical" evidence="1">
    <location>
        <begin position="48"/>
        <end position="66"/>
    </location>
</feature>
<feature type="transmembrane region" description="Helical" evidence="1">
    <location>
        <begin position="72"/>
        <end position="100"/>
    </location>
</feature>